<dbReference type="EMBL" id="VSSQ01017776">
    <property type="protein sequence ID" value="MPM60386.1"/>
    <property type="molecule type" value="Genomic_DNA"/>
</dbReference>
<evidence type="ECO:0000313" key="1">
    <source>
        <dbReference type="EMBL" id="MPM60386.1"/>
    </source>
</evidence>
<protein>
    <submittedName>
        <fullName evidence="1">Uncharacterized protein</fullName>
    </submittedName>
</protein>
<dbReference type="Gene3D" id="3.40.190.150">
    <property type="entry name" value="Bordetella uptake gene, domain 1"/>
    <property type="match status" value="1"/>
</dbReference>
<proteinExistence type="predicted"/>
<sequence>MMDIGVEPLTMNPAQLRDFVKTERQKWGDVITAANIKVD</sequence>
<organism evidence="1">
    <name type="scientific">bioreactor metagenome</name>
    <dbReference type="NCBI Taxonomy" id="1076179"/>
    <lineage>
        <taxon>unclassified sequences</taxon>
        <taxon>metagenomes</taxon>
        <taxon>ecological metagenomes</taxon>
    </lineage>
</organism>
<name>A0A645B5Q4_9ZZZZ</name>
<reference evidence="1" key="1">
    <citation type="submission" date="2019-08" db="EMBL/GenBank/DDBJ databases">
        <authorList>
            <person name="Kucharzyk K."/>
            <person name="Murdoch R.W."/>
            <person name="Higgins S."/>
            <person name="Loffler F."/>
        </authorList>
    </citation>
    <scope>NUCLEOTIDE SEQUENCE</scope>
</reference>
<gene>
    <name evidence="1" type="ORF">SDC9_107237</name>
</gene>
<dbReference type="AlphaFoldDB" id="A0A645B5Q4"/>
<comment type="caution">
    <text evidence="1">The sequence shown here is derived from an EMBL/GenBank/DDBJ whole genome shotgun (WGS) entry which is preliminary data.</text>
</comment>
<dbReference type="InterPro" id="IPR042100">
    <property type="entry name" value="Bug_dom1"/>
</dbReference>
<accession>A0A645B5Q4</accession>